<feature type="compositionally biased region" description="Low complexity" evidence="1">
    <location>
        <begin position="1"/>
        <end position="19"/>
    </location>
</feature>
<name>A0ABV9PSZ8_9ACTN</name>
<dbReference type="PROSITE" id="PS51318">
    <property type="entry name" value="TAT"/>
    <property type="match status" value="1"/>
</dbReference>
<evidence type="ECO:0000313" key="4">
    <source>
        <dbReference type="EMBL" id="MFC4754853.1"/>
    </source>
</evidence>
<evidence type="ECO:0000256" key="1">
    <source>
        <dbReference type="SAM" id="MobiDB-lite"/>
    </source>
</evidence>
<dbReference type="InterPro" id="IPR006311">
    <property type="entry name" value="TAT_signal"/>
</dbReference>
<reference evidence="5" key="1">
    <citation type="journal article" date="2019" name="Int. J. Syst. Evol. Microbiol.">
        <title>The Global Catalogue of Microorganisms (GCM) 10K type strain sequencing project: providing services to taxonomists for standard genome sequencing and annotation.</title>
        <authorList>
            <consortium name="The Broad Institute Genomics Platform"/>
            <consortium name="The Broad Institute Genome Sequencing Center for Infectious Disease"/>
            <person name="Wu L."/>
            <person name="Ma J."/>
        </authorList>
    </citation>
    <scope>NUCLEOTIDE SEQUENCE [LARGE SCALE GENOMIC DNA]</scope>
    <source>
        <strain evidence="5">JCM 11882</strain>
    </source>
</reference>
<dbReference type="Gene3D" id="2.60.40.380">
    <property type="entry name" value="Purple acid phosphatase-like, N-terminal"/>
    <property type="match status" value="1"/>
</dbReference>
<evidence type="ECO:0000313" key="5">
    <source>
        <dbReference type="Proteomes" id="UP001595836"/>
    </source>
</evidence>
<dbReference type="Proteomes" id="UP001595836">
    <property type="component" value="Unassembled WGS sequence"/>
</dbReference>
<dbReference type="PANTHER" id="PTHR43606:SF2">
    <property type="entry name" value="ALKALINE PHOSPHATASE FAMILY PROTEIN (AFU_ORTHOLOGUE AFUA_5G03860)"/>
    <property type="match status" value="1"/>
</dbReference>
<dbReference type="PANTHER" id="PTHR43606">
    <property type="entry name" value="PHOSPHATASE, PUTATIVE (AFU_ORTHOLOGUE AFUA_6G08710)-RELATED"/>
    <property type="match status" value="1"/>
</dbReference>
<comment type="caution">
    <text evidence="4">The sequence shown here is derived from an EMBL/GenBank/DDBJ whole genome shotgun (WGS) entry which is preliminary data.</text>
</comment>
<sequence>MTVPSSPASSSTPPARAATGLNRRTVLRAGALAGAAVGTGAFAGQAATAGAAVPVGAEAPAGGAVAAFQHGVASGDPMADRVILWTRVTPSAEAVPGSGLGDAVVVEWEVSPDPSFVTITASGTVTTDAGRDHTVKFDATGLAPDSWYHYRFRALGQTSPVGRTRTAPADGAMPASGRWRTGVVSCSNWEAGYFAGYRHLVQRGDLDVVIELGDYIYEYERGGYTAKFGAVRPHDPPHEIITLADYRIRMAQYHTDPDLQSLHAHVPWICTWDDHELANDAWEHGAENHQPHEGSWADRKAAGSQAYFEWMPIRPDSLRDGGFLYRRLRWGALAELNMLDLRSYRTESPGRFDGRAVDQTGTMTGAEQFDWLARGLGSSTARWNVIGNSVMVAPVLIPPLDNRTMGAMTELLSMPREGITYNSDQWDGYAGERRRLFEVIRATGNRNFVFLTGDIHSSWVNEVPTDAADYPGAGTDAVEFVTPSITSNNVDDILGLPEGNGLSASAQGALMGANHHIRWVDLDRHGYTVVEFTQDYAHADYWALHDHTRADSGAYPMHSWRTAHGTNQVAPAGPLP</sequence>
<dbReference type="Gene3D" id="3.60.21.70">
    <property type="entry name" value="PhoD-like phosphatase"/>
    <property type="match status" value="1"/>
</dbReference>
<accession>A0ABV9PSZ8</accession>
<dbReference type="SUPFAM" id="SSF56300">
    <property type="entry name" value="Metallo-dependent phosphatases"/>
    <property type="match status" value="1"/>
</dbReference>
<feature type="region of interest" description="Disordered" evidence="1">
    <location>
        <begin position="1"/>
        <end position="22"/>
    </location>
</feature>
<dbReference type="Pfam" id="PF16655">
    <property type="entry name" value="PhoD_N"/>
    <property type="match status" value="1"/>
</dbReference>
<dbReference type="InterPro" id="IPR052900">
    <property type="entry name" value="Phospholipid_Metab_Enz"/>
</dbReference>
<gene>
    <name evidence="4" type="ORF">ACFO7U_08670</name>
</gene>
<dbReference type="InterPro" id="IPR018946">
    <property type="entry name" value="PhoD-like_MPP"/>
</dbReference>
<evidence type="ECO:0000259" key="3">
    <source>
        <dbReference type="Pfam" id="PF16655"/>
    </source>
</evidence>
<keyword evidence="5" id="KW-1185">Reference proteome</keyword>
<dbReference type="InterPro" id="IPR032093">
    <property type="entry name" value="PhoD_N"/>
</dbReference>
<dbReference type="RefSeq" id="WP_344993629.1">
    <property type="nucleotide sequence ID" value="NZ_BAABCD010000022.1"/>
</dbReference>
<proteinExistence type="predicted"/>
<dbReference type="InterPro" id="IPR038607">
    <property type="entry name" value="PhoD-like_sf"/>
</dbReference>
<feature type="domain" description="PhoD-like phosphatase metallophosphatase" evidence="2">
    <location>
        <begin position="183"/>
        <end position="541"/>
    </location>
</feature>
<dbReference type="Pfam" id="PF09423">
    <property type="entry name" value="PhoD"/>
    <property type="match status" value="1"/>
</dbReference>
<organism evidence="4 5">
    <name type="scientific">Dietzia aurantiaca</name>
    <dbReference type="NCBI Taxonomy" id="983873"/>
    <lineage>
        <taxon>Bacteria</taxon>
        <taxon>Bacillati</taxon>
        <taxon>Actinomycetota</taxon>
        <taxon>Actinomycetes</taxon>
        <taxon>Mycobacteriales</taxon>
        <taxon>Dietziaceae</taxon>
        <taxon>Dietzia</taxon>
    </lineage>
</organism>
<feature type="domain" description="Phospholipase D N-terminal" evidence="3">
    <location>
        <begin position="70"/>
        <end position="166"/>
    </location>
</feature>
<dbReference type="CDD" id="cd07389">
    <property type="entry name" value="MPP_PhoD"/>
    <property type="match status" value="1"/>
</dbReference>
<protein>
    <submittedName>
        <fullName evidence="4">Alkaline phosphatase D family protein</fullName>
    </submittedName>
</protein>
<dbReference type="InterPro" id="IPR029052">
    <property type="entry name" value="Metallo-depent_PP-like"/>
</dbReference>
<dbReference type="EMBL" id="JBHSHP010000021">
    <property type="protein sequence ID" value="MFC4754853.1"/>
    <property type="molecule type" value="Genomic_DNA"/>
</dbReference>
<evidence type="ECO:0000259" key="2">
    <source>
        <dbReference type="Pfam" id="PF09423"/>
    </source>
</evidence>